<feature type="domain" description="Glycosyl hydrolase family 13 catalytic" evidence="5">
    <location>
        <begin position="175"/>
        <end position="587"/>
    </location>
</feature>
<dbReference type="Proteomes" id="UP000248039">
    <property type="component" value="Unassembled WGS sequence"/>
</dbReference>
<dbReference type="OrthoDB" id="3236218at2"/>
<dbReference type="Gene3D" id="2.60.40.10">
    <property type="entry name" value="Immunoglobulins"/>
    <property type="match status" value="1"/>
</dbReference>
<evidence type="ECO:0000259" key="5">
    <source>
        <dbReference type="SMART" id="SM00642"/>
    </source>
</evidence>
<dbReference type="AlphaFoldDB" id="A0A2V4PQV4"/>
<dbReference type="InterPro" id="IPR014756">
    <property type="entry name" value="Ig_E-set"/>
</dbReference>
<dbReference type="InterPro" id="IPR013783">
    <property type="entry name" value="Ig-like_fold"/>
</dbReference>
<evidence type="ECO:0000256" key="2">
    <source>
        <dbReference type="ARBA" id="ARBA00022801"/>
    </source>
</evidence>
<protein>
    <submittedName>
        <fullName evidence="6">Glycogen debranching enzyme GlgX</fullName>
    </submittedName>
</protein>
<dbReference type="InterPro" id="IPR006047">
    <property type="entry name" value="GH13_cat_dom"/>
</dbReference>
<dbReference type="EMBL" id="PYBW01000018">
    <property type="protein sequence ID" value="PYC86938.1"/>
    <property type="molecule type" value="Genomic_DNA"/>
</dbReference>
<comment type="caution">
    <text evidence="6">The sequence shown here is derived from an EMBL/GenBank/DDBJ whole genome shotgun (WGS) entry which is preliminary data.</text>
</comment>
<dbReference type="Pfam" id="PF21156">
    <property type="entry name" value="ISOA1-3_C"/>
    <property type="match status" value="1"/>
</dbReference>
<dbReference type="InterPro" id="IPR011837">
    <property type="entry name" value="Glycogen_debranch_GlgX"/>
</dbReference>
<dbReference type="GO" id="GO:0019156">
    <property type="term" value="F:isoamylase activity"/>
    <property type="evidence" value="ECO:0007669"/>
    <property type="project" value="UniProtKB-ARBA"/>
</dbReference>
<comment type="similarity">
    <text evidence="1">Belongs to the glycosyl hydrolase 13 family.</text>
</comment>
<dbReference type="InterPro" id="IPR013780">
    <property type="entry name" value="Glyco_hydro_b"/>
</dbReference>
<evidence type="ECO:0000313" key="7">
    <source>
        <dbReference type="Proteomes" id="UP000248039"/>
    </source>
</evidence>
<organism evidence="6 7">
    <name type="scientific">Streptomyces tateyamensis</name>
    <dbReference type="NCBI Taxonomy" id="565073"/>
    <lineage>
        <taxon>Bacteria</taxon>
        <taxon>Bacillati</taxon>
        <taxon>Actinomycetota</taxon>
        <taxon>Actinomycetes</taxon>
        <taxon>Kitasatosporales</taxon>
        <taxon>Streptomycetaceae</taxon>
        <taxon>Streptomyces</taxon>
    </lineage>
</organism>
<dbReference type="Pfam" id="PF00128">
    <property type="entry name" value="Alpha-amylase"/>
    <property type="match status" value="1"/>
</dbReference>
<dbReference type="InterPro" id="IPR017853">
    <property type="entry name" value="GH"/>
</dbReference>
<dbReference type="RefSeq" id="WP_110666269.1">
    <property type="nucleotide sequence ID" value="NZ_PYBW01000018.1"/>
</dbReference>
<keyword evidence="2" id="KW-0378">Hydrolase</keyword>
<gene>
    <name evidence="6" type="primary">glgX</name>
    <name evidence="6" type="ORF">C7C46_05470</name>
</gene>
<keyword evidence="3" id="KW-0809">Transit peptide</keyword>
<dbReference type="InterPro" id="IPR048650">
    <property type="entry name" value="ISOA1-3-like_C"/>
</dbReference>
<accession>A0A2V4PQV4</accession>
<dbReference type="SUPFAM" id="SSF51011">
    <property type="entry name" value="Glycosyl hydrolase domain"/>
    <property type="match status" value="1"/>
</dbReference>
<keyword evidence="4" id="KW-0326">Glycosidase</keyword>
<dbReference type="SMART" id="SM00642">
    <property type="entry name" value="Aamy"/>
    <property type="match status" value="1"/>
</dbReference>
<dbReference type="PANTHER" id="PTHR43002">
    <property type="entry name" value="GLYCOGEN DEBRANCHING ENZYME"/>
    <property type="match status" value="1"/>
</dbReference>
<dbReference type="SUPFAM" id="SSF51445">
    <property type="entry name" value="(Trans)glycosidases"/>
    <property type="match status" value="1"/>
</dbReference>
<proteinExistence type="inferred from homology"/>
<dbReference type="Gene3D" id="2.60.40.1180">
    <property type="entry name" value="Golgi alpha-mannosidase II"/>
    <property type="match status" value="1"/>
</dbReference>
<dbReference type="GO" id="GO:0005980">
    <property type="term" value="P:glycogen catabolic process"/>
    <property type="evidence" value="ECO:0007669"/>
    <property type="project" value="InterPro"/>
</dbReference>
<dbReference type="CDD" id="cd11326">
    <property type="entry name" value="AmyAc_Glg_debranch"/>
    <property type="match status" value="1"/>
</dbReference>
<name>A0A2V4PQV4_9ACTN</name>
<dbReference type="Gene3D" id="3.20.20.80">
    <property type="entry name" value="Glycosidases"/>
    <property type="match status" value="1"/>
</dbReference>
<dbReference type="SUPFAM" id="SSF81296">
    <property type="entry name" value="E set domains"/>
    <property type="match status" value="1"/>
</dbReference>
<dbReference type="InterPro" id="IPR004193">
    <property type="entry name" value="Glyco_hydro_13_N"/>
</dbReference>
<reference evidence="6 7" key="1">
    <citation type="submission" date="2018-03" db="EMBL/GenBank/DDBJ databases">
        <title>Bioinformatic expansion and discovery of thiopeptide antibiotics.</title>
        <authorList>
            <person name="Schwalen C.J."/>
            <person name="Hudson G.A."/>
            <person name="Mitchell D.A."/>
        </authorList>
    </citation>
    <scope>NUCLEOTIDE SEQUENCE [LARGE SCALE GENOMIC DNA]</scope>
    <source>
        <strain evidence="6 7">ATCC 21389</strain>
    </source>
</reference>
<dbReference type="CDD" id="cd02856">
    <property type="entry name" value="E_set_GDE_Isoamylase_N"/>
    <property type="match status" value="1"/>
</dbReference>
<evidence type="ECO:0000256" key="3">
    <source>
        <dbReference type="ARBA" id="ARBA00022946"/>
    </source>
</evidence>
<dbReference type="Pfam" id="PF02922">
    <property type="entry name" value="CBM_48"/>
    <property type="match status" value="1"/>
</dbReference>
<keyword evidence="7" id="KW-1185">Reference proteome</keyword>
<sequence>MTQSKTEATVVVGADILARAEVTAGRPQPLGATLDDTGVNFSLFAERASQVELLLFDTFDALAPTRVIQLDKEQHRSYHFWHCHVSGLKSGQVYAYRVGGHPDPKGVGTRFNERKVLLDPYSRANVNTLWDRSRAVGPEDNCAYSMRSMVVDLERYDWEDDRPLRTPLADTVIYEMHVSGMTSSPTSGVAHPGTFAGVIEKIPYLKELGVTAVELLPVFDFDEREVLRTGPNGEPLRNYWGYDPFSFFAPHSAYCVDACGCKHISEFRDMVKALHQAGIEVILDVVFNHTSEGNEHGPTISFRGQANEVYYHLWPQDRRHYMDFTGCGNAINANHPAVAKFIIECLEYWVTEMHVDGFRFDLASELSRGAEGYEMDTPPLLWAIELSGILSETKIIAEPWDGGGLYQVGRFPGRRWAQWNGPFRDDVRRFVRGDGGLVGTLATRIGGSRDLFGRTGELPTNSINFLTCHDGFTLNDLVSYNGKHNDANGEGNADGSHENYSWNCGFEGPSDADDVERLRVRQIKNFAAILMLSRGVPMILAGDEFRNTQFGNNNAYCQDNEISWLNWDQAAKESEVREFFRGMIALRKEHPAVRRPRFFDGRTNERNMPEVTWHGVKLEQPGWEDTNARVLSFTLAGFDGDPDLHVILNMYHLGLDFELPHVADRQWHRLVDTAQGSGADLLPTDRAELVPDYQFHAHGRSVVVLAALPENGGSTR</sequence>
<evidence type="ECO:0000313" key="6">
    <source>
        <dbReference type="EMBL" id="PYC86938.1"/>
    </source>
</evidence>
<dbReference type="GO" id="GO:0004135">
    <property type="term" value="F:amylo-alpha-1,6-glucosidase activity"/>
    <property type="evidence" value="ECO:0007669"/>
    <property type="project" value="InterPro"/>
</dbReference>
<evidence type="ECO:0000256" key="4">
    <source>
        <dbReference type="ARBA" id="ARBA00023295"/>
    </source>
</evidence>
<evidence type="ECO:0000256" key="1">
    <source>
        <dbReference type="ARBA" id="ARBA00008061"/>
    </source>
</evidence>
<dbReference type="NCBIfam" id="TIGR02100">
    <property type="entry name" value="glgX_debranch"/>
    <property type="match status" value="1"/>
</dbReference>
<dbReference type="InterPro" id="IPR044505">
    <property type="entry name" value="GlgX_Isoamylase_N_E_set"/>
</dbReference>